<comment type="function">
    <text evidence="1">Required for the transposition of the insertion element.</text>
</comment>
<evidence type="ECO:0000313" key="8">
    <source>
        <dbReference type="Proteomes" id="UP000319255"/>
    </source>
</evidence>
<feature type="region of interest" description="Disordered" evidence="6">
    <location>
        <begin position="1"/>
        <end position="39"/>
    </location>
</feature>
<evidence type="ECO:0000256" key="2">
    <source>
        <dbReference type="ARBA" id="ARBA00010961"/>
    </source>
</evidence>
<organism evidence="7 8">
    <name type="scientific">Amaricoccus solimangrovi</name>
    <dbReference type="NCBI Taxonomy" id="2589815"/>
    <lineage>
        <taxon>Bacteria</taxon>
        <taxon>Pseudomonadati</taxon>
        <taxon>Pseudomonadota</taxon>
        <taxon>Alphaproteobacteria</taxon>
        <taxon>Rhodobacterales</taxon>
        <taxon>Paracoccaceae</taxon>
        <taxon>Amaricoccus</taxon>
    </lineage>
</organism>
<accession>A0A501WR28</accession>
<gene>
    <name evidence="7" type="ORF">FJM51_07590</name>
</gene>
<keyword evidence="3" id="KW-0815">Transposition</keyword>
<evidence type="ECO:0000256" key="5">
    <source>
        <dbReference type="ARBA" id="ARBA00023172"/>
    </source>
</evidence>
<dbReference type="GO" id="GO:0004803">
    <property type="term" value="F:transposase activity"/>
    <property type="evidence" value="ECO:0007669"/>
    <property type="project" value="InterPro"/>
</dbReference>
<evidence type="ECO:0000256" key="3">
    <source>
        <dbReference type="ARBA" id="ARBA00022578"/>
    </source>
</evidence>
<dbReference type="EMBL" id="VFRP01000005">
    <property type="protein sequence ID" value="TPE51929.1"/>
    <property type="molecule type" value="Genomic_DNA"/>
</dbReference>
<feature type="compositionally biased region" description="Low complexity" evidence="6">
    <location>
        <begin position="24"/>
        <end position="36"/>
    </location>
</feature>
<protein>
    <recommendedName>
        <fullName evidence="9">Mutator family transposase</fullName>
    </recommendedName>
</protein>
<keyword evidence="4" id="KW-0238">DNA-binding</keyword>
<dbReference type="Proteomes" id="UP000319255">
    <property type="component" value="Unassembled WGS sequence"/>
</dbReference>
<name>A0A501WR28_9RHOB</name>
<feature type="compositionally biased region" description="Basic residues" evidence="6">
    <location>
        <begin position="1"/>
        <end position="10"/>
    </location>
</feature>
<dbReference type="GO" id="GO:0003677">
    <property type="term" value="F:DNA binding"/>
    <property type="evidence" value="ECO:0007669"/>
    <property type="project" value="UniProtKB-KW"/>
</dbReference>
<evidence type="ECO:0000256" key="6">
    <source>
        <dbReference type="SAM" id="MobiDB-lite"/>
    </source>
</evidence>
<reference evidence="7 8" key="1">
    <citation type="submission" date="2019-06" db="EMBL/GenBank/DDBJ databases">
        <title>A novel bacterium of genus Amaricoccus, isolated from marine sediment.</title>
        <authorList>
            <person name="Huang H."/>
            <person name="Mo K."/>
            <person name="Hu Y."/>
        </authorList>
    </citation>
    <scope>NUCLEOTIDE SEQUENCE [LARGE SCALE GENOMIC DNA]</scope>
    <source>
        <strain evidence="7 8">HB172011</strain>
    </source>
</reference>
<evidence type="ECO:0000256" key="4">
    <source>
        <dbReference type="ARBA" id="ARBA00023125"/>
    </source>
</evidence>
<dbReference type="Pfam" id="PF00872">
    <property type="entry name" value="Transposase_mut"/>
    <property type="match status" value="1"/>
</dbReference>
<comment type="similarity">
    <text evidence="2">Belongs to the transposase mutator family.</text>
</comment>
<sequence>MRRSPRRCGRRFPGGGTSTCRGCARSPPAATSATSLPSPPEVQTFWTEFRRGLADRGLRGVMIAADHKGLRTTARQVFDTTPRRRRVHAPRNAPAKPGRAAVLKTPRAS</sequence>
<proteinExistence type="inferred from homology"/>
<dbReference type="AlphaFoldDB" id="A0A501WR28"/>
<evidence type="ECO:0008006" key="9">
    <source>
        <dbReference type="Google" id="ProtNLM"/>
    </source>
</evidence>
<evidence type="ECO:0000313" key="7">
    <source>
        <dbReference type="EMBL" id="TPE51929.1"/>
    </source>
</evidence>
<dbReference type="GO" id="GO:0006313">
    <property type="term" value="P:DNA transposition"/>
    <property type="evidence" value="ECO:0007669"/>
    <property type="project" value="InterPro"/>
</dbReference>
<dbReference type="OrthoDB" id="165209at2"/>
<dbReference type="InterPro" id="IPR001207">
    <property type="entry name" value="Transposase_mutator"/>
</dbReference>
<comment type="caution">
    <text evidence="7">The sequence shown here is derived from an EMBL/GenBank/DDBJ whole genome shotgun (WGS) entry which is preliminary data.</text>
</comment>
<keyword evidence="8" id="KW-1185">Reference proteome</keyword>
<feature type="region of interest" description="Disordered" evidence="6">
    <location>
        <begin position="82"/>
        <end position="109"/>
    </location>
</feature>
<evidence type="ECO:0000256" key="1">
    <source>
        <dbReference type="ARBA" id="ARBA00002190"/>
    </source>
</evidence>
<keyword evidence="5" id="KW-0233">DNA recombination</keyword>